<keyword evidence="1" id="KW-1133">Transmembrane helix</keyword>
<name>A0ABZ0SNK2_9MICO</name>
<organism evidence="2 3">
    <name type="scientific">Microbacterium rhizosphaerae</name>
    <dbReference type="NCBI Taxonomy" id="1678237"/>
    <lineage>
        <taxon>Bacteria</taxon>
        <taxon>Bacillati</taxon>
        <taxon>Actinomycetota</taxon>
        <taxon>Actinomycetes</taxon>
        <taxon>Micrococcales</taxon>
        <taxon>Microbacteriaceae</taxon>
        <taxon>Microbacterium</taxon>
    </lineage>
</organism>
<keyword evidence="3" id="KW-1185">Reference proteome</keyword>
<gene>
    <name evidence="2" type="ORF">SM116_01880</name>
</gene>
<dbReference type="Proteomes" id="UP001323798">
    <property type="component" value="Chromosome"/>
</dbReference>
<evidence type="ECO:0000313" key="2">
    <source>
        <dbReference type="EMBL" id="WPR90060.1"/>
    </source>
</evidence>
<dbReference type="EMBL" id="CP139368">
    <property type="protein sequence ID" value="WPR90060.1"/>
    <property type="molecule type" value="Genomic_DNA"/>
</dbReference>
<protein>
    <submittedName>
        <fullName evidence="2">Uncharacterized protein</fullName>
    </submittedName>
</protein>
<accession>A0ABZ0SNK2</accession>
<feature type="transmembrane region" description="Helical" evidence="1">
    <location>
        <begin position="48"/>
        <end position="70"/>
    </location>
</feature>
<keyword evidence="1" id="KW-0472">Membrane</keyword>
<reference evidence="2 3" key="1">
    <citation type="submission" date="2023-11" db="EMBL/GenBank/DDBJ databases">
        <title>Genome sequence of Microbacterium rhizosphaerae KACC 19337.</title>
        <authorList>
            <person name="Choi H."/>
            <person name="Kim S."/>
            <person name="Kim Y."/>
            <person name="Kwon S.-W."/>
            <person name="Heo J."/>
        </authorList>
    </citation>
    <scope>NUCLEOTIDE SEQUENCE [LARGE SCALE GENOMIC DNA]</scope>
    <source>
        <strain evidence="2 3">KACC 19337</strain>
    </source>
</reference>
<sequence length="382" mass="39656">MSQGGVHTGETQTDAAASVIDAPAPPLPALPPEPSVAPARRRPLALDLGLLAGVGVLLFAALGAAAATVYQDFYSPTAFVLRYVEDLAHGQTADALAIPGVAIDSSELEASGLPLHASDALLRPAALGALTDVHAISATDHDGETFVTIGYRAGGHRGTSVFAVERDGWIGIAPGWRFARSPLAVVDLTVRGSMQFSVNGFEVDKRQASDAASANPLAPVPLLVFSPGLYSVTVDTPIAESSGVAVLANSSMTSTPIDIQAEPTASFRKAVTTRVDDFLATCARQQVLQPTACPFGYVEENRVIGLPTWSIVAQPPVNLQPDGAGWRIQTTTAVAHIRVAVRSIFDGSVKHVDEDVPFLVTGTVTIQPDGSAAISVVSPDTD</sequence>
<evidence type="ECO:0000256" key="1">
    <source>
        <dbReference type="SAM" id="Phobius"/>
    </source>
</evidence>
<keyword evidence="1" id="KW-0812">Transmembrane</keyword>
<proteinExistence type="predicted"/>
<evidence type="ECO:0000313" key="3">
    <source>
        <dbReference type="Proteomes" id="UP001323798"/>
    </source>
</evidence>
<dbReference type="RefSeq" id="WP_320942773.1">
    <property type="nucleotide sequence ID" value="NZ_BAABEU010000003.1"/>
</dbReference>